<dbReference type="SUPFAM" id="SSF53300">
    <property type="entry name" value="vWA-like"/>
    <property type="match status" value="1"/>
</dbReference>
<protein>
    <recommendedName>
        <fullName evidence="3">VWFA domain-containing protein</fullName>
    </recommendedName>
</protein>
<evidence type="ECO:0000313" key="5">
    <source>
        <dbReference type="Proteomes" id="UP000603369"/>
    </source>
</evidence>
<keyword evidence="2" id="KW-0472">Membrane</keyword>
<reference evidence="4 5" key="1">
    <citation type="submission" date="2020-12" db="EMBL/GenBank/DDBJ databases">
        <title>Draft genome sequence of the commensal strain Corynebacterium tuberculostearicum MFP09/CIP 102622 isolated from human skin.</title>
        <authorList>
            <person name="Boukerb A.M."/>
            <person name="Janvier X."/>
            <person name="Feuilloley M.G.J."/>
            <person name="Groboillot A."/>
        </authorList>
    </citation>
    <scope>NUCLEOTIDE SEQUENCE [LARGE SCALE GENOMIC DNA]</scope>
    <source>
        <strain evidence="4 5">CIP 102622</strain>
    </source>
</reference>
<dbReference type="EMBL" id="JAEHFL010000014">
    <property type="protein sequence ID" value="MBK3428727.1"/>
    <property type="molecule type" value="Genomic_DNA"/>
</dbReference>
<dbReference type="PROSITE" id="PS50234">
    <property type="entry name" value="VWFA"/>
    <property type="match status" value="1"/>
</dbReference>
<evidence type="ECO:0000256" key="2">
    <source>
        <dbReference type="SAM" id="Phobius"/>
    </source>
</evidence>
<keyword evidence="2" id="KW-1133">Transmembrane helix</keyword>
<dbReference type="AlphaFoldDB" id="A0A8I1HZI2"/>
<dbReference type="Gene3D" id="3.40.50.410">
    <property type="entry name" value="von Willebrand factor, type A domain"/>
    <property type="match status" value="1"/>
</dbReference>
<feature type="region of interest" description="Disordered" evidence="1">
    <location>
        <begin position="45"/>
        <end position="96"/>
    </location>
</feature>
<sequence length="281" mass="27455">MARHSNGKNSFAVAGWVIAVAIIALLAIIALVAFLLRGAGDDDGEDSAAPAAVETSTEAAPETSTAAASSASTSAAPTSSSSPKSSAPATSSAAAPKPDVTMAANTLLLLDTSTAMAPMYGHVSKALGTTASDLAADGGAVSLWNYSSPISETATVGFRQNLGFGDGNAVSGTLSGFGTGGVPQTRSAVVAAVANAADQAAGSGDKARVLVVTTGTEQDMDDAQFTSALEDAASKDVSLSVVHVGEGNVDAALKSAADSFTSVDSADETQLSGAINKAAGI</sequence>
<dbReference type="SMART" id="SM00327">
    <property type="entry name" value="VWA"/>
    <property type="match status" value="1"/>
</dbReference>
<organism evidence="4 5">
    <name type="scientific">Corynebacterium tuberculostearicum</name>
    <dbReference type="NCBI Taxonomy" id="38304"/>
    <lineage>
        <taxon>Bacteria</taxon>
        <taxon>Bacillati</taxon>
        <taxon>Actinomycetota</taxon>
        <taxon>Actinomycetes</taxon>
        <taxon>Mycobacteriales</taxon>
        <taxon>Corynebacteriaceae</taxon>
        <taxon>Corynebacterium</taxon>
    </lineage>
</organism>
<name>A0A8I1HZI2_9CORY</name>
<dbReference type="RefSeq" id="WP_200436137.1">
    <property type="nucleotide sequence ID" value="NZ_JAEHFL010000014.1"/>
</dbReference>
<dbReference type="InterPro" id="IPR036465">
    <property type="entry name" value="vWFA_dom_sf"/>
</dbReference>
<proteinExistence type="predicted"/>
<keyword evidence="2" id="KW-0812">Transmembrane</keyword>
<evidence type="ECO:0000313" key="4">
    <source>
        <dbReference type="EMBL" id="MBK3428727.1"/>
    </source>
</evidence>
<dbReference type="Proteomes" id="UP000603369">
    <property type="component" value="Unassembled WGS sequence"/>
</dbReference>
<dbReference type="InterPro" id="IPR002035">
    <property type="entry name" value="VWF_A"/>
</dbReference>
<evidence type="ECO:0000256" key="1">
    <source>
        <dbReference type="SAM" id="MobiDB-lite"/>
    </source>
</evidence>
<accession>A0A8I1HZI2</accession>
<evidence type="ECO:0000259" key="3">
    <source>
        <dbReference type="PROSITE" id="PS50234"/>
    </source>
</evidence>
<comment type="caution">
    <text evidence="4">The sequence shown here is derived from an EMBL/GenBank/DDBJ whole genome shotgun (WGS) entry which is preliminary data.</text>
</comment>
<feature type="domain" description="VWFA" evidence="3">
    <location>
        <begin position="105"/>
        <end position="278"/>
    </location>
</feature>
<feature type="transmembrane region" description="Helical" evidence="2">
    <location>
        <begin position="12"/>
        <end position="36"/>
    </location>
</feature>
<gene>
    <name evidence="4" type="ORF">JDP02_09445</name>
</gene>
<keyword evidence="5" id="KW-1185">Reference proteome</keyword>
<feature type="compositionally biased region" description="Low complexity" evidence="1">
    <location>
        <begin position="47"/>
        <end position="96"/>
    </location>
</feature>